<protein>
    <recommendedName>
        <fullName evidence="11">Metalloendopeptidase</fullName>
        <ecNumber evidence="11">3.4.24.-</ecNumber>
    </recommendedName>
</protein>
<evidence type="ECO:0000256" key="7">
    <source>
        <dbReference type="ARBA" id="ARBA00023157"/>
    </source>
</evidence>
<dbReference type="Pfam" id="PF01400">
    <property type="entry name" value="Astacin"/>
    <property type="match status" value="1"/>
</dbReference>
<dbReference type="AlphaFoldDB" id="A0ABD2KZS2"/>
<keyword evidence="13" id="KW-0472">Membrane</keyword>
<keyword evidence="5 10" id="KW-0862">Zinc</keyword>
<feature type="region of interest" description="Disordered" evidence="12">
    <location>
        <begin position="161"/>
        <end position="215"/>
    </location>
</feature>
<dbReference type="SMART" id="SM00209">
    <property type="entry name" value="TSP1"/>
    <property type="match status" value="1"/>
</dbReference>
<dbReference type="Pfam" id="PF00090">
    <property type="entry name" value="TSP_1"/>
    <property type="match status" value="1"/>
</dbReference>
<keyword evidence="11" id="KW-0732">Signal</keyword>
<evidence type="ECO:0000256" key="4">
    <source>
        <dbReference type="ARBA" id="ARBA00022801"/>
    </source>
</evidence>
<dbReference type="InterPro" id="IPR006026">
    <property type="entry name" value="Peptidase_Metallo"/>
</dbReference>
<evidence type="ECO:0000256" key="8">
    <source>
        <dbReference type="ARBA" id="ARBA00023180"/>
    </source>
</evidence>
<feature type="compositionally biased region" description="Basic and acidic residues" evidence="12">
    <location>
        <begin position="796"/>
        <end position="805"/>
    </location>
</feature>
<dbReference type="PROSITE" id="PS50092">
    <property type="entry name" value="TSP1"/>
    <property type="match status" value="1"/>
</dbReference>
<comment type="cofactor">
    <cofactor evidence="10 11">
        <name>Zn(2+)</name>
        <dbReference type="ChEBI" id="CHEBI:29105"/>
    </cofactor>
    <text evidence="10 11">Binds 1 zinc ion per subunit.</text>
</comment>
<proteinExistence type="predicted"/>
<feature type="binding site" evidence="10">
    <location>
        <position position="505"/>
    </location>
    <ligand>
        <name>Zn(2+)</name>
        <dbReference type="ChEBI" id="CHEBI:29105"/>
        <note>catalytic</note>
    </ligand>
</feature>
<evidence type="ECO:0000256" key="10">
    <source>
        <dbReference type="PROSITE-ProRule" id="PRU01211"/>
    </source>
</evidence>
<comment type="caution">
    <text evidence="16">The sequence shown here is derived from an EMBL/GenBank/DDBJ whole genome shotgun (WGS) entry which is preliminary data.</text>
</comment>
<organism evidence="16 17">
    <name type="scientific">Heterodera trifolii</name>
    <dbReference type="NCBI Taxonomy" id="157864"/>
    <lineage>
        <taxon>Eukaryota</taxon>
        <taxon>Metazoa</taxon>
        <taxon>Ecdysozoa</taxon>
        <taxon>Nematoda</taxon>
        <taxon>Chromadorea</taxon>
        <taxon>Rhabditida</taxon>
        <taxon>Tylenchina</taxon>
        <taxon>Tylenchomorpha</taxon>
        <taxon>Tylenchoidea</taxon>
        <taxon>Heteroderidae</taxon>
        <taxon>Heteroderinae</taxon>
        <taxon>Heterodera</taxon>
    </lineage>
</organism>
<dbReference type="InterPro" id="IPR001506">
    <property type="entry name" value="Peptidase_M12A"/>
</dbReference>
<dbReference type="SUPFAM" id="SSF55486">
    <property type="entry name" value="Metalloproteases ('zincins'), catalytic domain"/>
    <property type="match status" value="1"/>
</dbReference>
<dbReference type="PANTHER" id="PTHR10127:SF849">
    <property type="entry name" value="ZINC METALLOPROTEINASE NAS-36"/>
    <property type="match status" value="1"/>
</dbReference>
<dbReference type="InterPro" id="IPR000859">
    <property type="entry name" value="CUB_dom"/>
</dbReference>
<evidence type="ECO:0000259" key="14">
    <source>
        <dbReference type="PROSITE" id="PS01180"/>
    </source>
</evidence>
<dbReference type="CDD" id="cd00041">
    <property type="entry name" value="CUB"/>
    <property type="match status" value="1"/>
</dbReference>
<evidence type="ECO:0000256" key="1">
    <source>
        <dbReference type="ARBA" id="ARBA00022536"/>
    </source>
</evidence>
<dbReference type="EC" id="3.4.24.-" evidence="11"/>
<keyword evidence="8" id="KW-0325">Glycoprotein</keyword>
<accession>A0ABD2KZS2</accession>
<evidence type="ECO:0000259" key="15">
    <source>
        <dbReference type="PROSITE" id="PS51864"/>
    </source>
</evidence>
<keyword evidence="3 10" id="KW-0479">Metal-binding</keyword>
<keyword evidence="13" id="KW-0812">Transmembrane</keyword>
<keyword evidence="17" id="KW-1185">Reference proteome</keyword>
<gene>
    <name evidence="16" type="ORF">niasHT_015333</name>
</gene>
<evidence type="ECO:0000256" key="12">
    <source>
        <dbReference type="SAM" id="MobiDB-lite"/>
    </source>
</evidence>
<feature type="domain" description="Peptidase M12A" evidence="15">
    <location>
        <begin position="396"/>
        <end position="603"/>
    </location>
</feature>
<keyword evidence="13" id="KW-1133">Transmembrane helix</keyword>
<feature type="transmembrane region" description="Helical" evidence="13">
    <location>
        <begin position="226"/>
        <end position="249"/>
    </location>
</feature>
<feature type="chain" id="PRO_5044526316" description="Metalloendopeptidase" evidence="11">
    <location>
        <begin position="21"/>
        <end position="931"/>
    </location>
</feature>
<dbReference type="InterPro" id="IPR024079">
    <property type="entry name" value="MetalloPept_cat_dom_sf"/>
</dbReference>
<keyword evidence="6 10" id="KW-0482">Metalloprotease</keyword>
<feature type="compositionally biased region" description="Low complexity" evidence="12">
    <location>
        <begin position="196"/>
        <end position="212"/>
    </location>
</feature>
<evidence type="ECO:0000256" key="13">
    <source>
        <dbReference type="SAM" id="Phobius"/>
    </source>
</evidence>
<dbReference type="SMART" id="SM00042">
    <property type="entry name" value="CUB"/>
    <property type="match status" value="1"/>
</dbReference>
<dbReference type="PROSITE" id="PS51864">
    <property type="entry name" value="ASTACIN"/>
    <property type="match status" value="1"/>
</dbReference>
<dbReference type="PROSITE" id="PS01186">
    <property type="entry name" value="EGF_2"/>
    <property type="match status" value="1"/>
</dbReference>
<feature type="transmembrane region" description="Helical" evidence="13">
    <location>
        <begin position="32"/>
        <end position="52"/>
    </location>
</feature>
<keyword evidence="2 10" id="KW-0645">Protease</keyword>
<evidence type="ECO:0000256" key="11">
    <source>
        <dbReference type="RuleBase" id="RU361183"/>
    </source>
</evidence>
<feature type="region of interest" description="Disordered" evidence="12">
    <location>
        <begin position="374"/>
        <end position="396"/>
    </location>
</feature>
<feature type="domain" description="CUB" evidence="14">
    <location>
        <begin position="668"/>
        <end position="783"/>
    </location>
</feature>
<dbReference type="GO" id="GO:0006508">
    <property type="term" value="P:proteolysis"/>
    <property type="evidence" value="ECO:0007669"/>
    <property type="project" value="UniProtKB-KW"/>
</dbReference>
<evidence type="ECO:0000256" key="3">
    <source>
        <dbReference type="ARBA" id="ARBA00022723"/>
    </source>
</evidence>
<evidence type="ECO:0000256" key="5">
    <source>
        <dbReference type="ARBA" id="ARBA00022833"/>
    </source>
</evidence>
<dbReference type="SMART" id="SM00235">
    <property type="entry name" value="ZnMc"/>
    <property type="match status" value="1"/>
</dbReference>
<dbReference type="InterPro" id="IPR000884">
    <property type="entry name" value="TSP1_rpt"/>
</dbReference>
<dbReference type="FunFam" id="3.40.390.10:FF:000028">
    <property type="entry name" value="Zinc metalloproteinase"/>
    <property type="match status" value="1"/>
</dbReference>
<sequence>MFYACLSILVLLLVILCCVCLSIIDLDTYNFGLYIVLLCIVGTMLACALCVANPNACPNPVWYSNFCLMLQEMYPNPTQFDKTANPSSEMNGIRSRMFAMQIDAAAAAAAANDPPQSESGGGSNLPLRQESRATVAMLAPAVHIMHQVWRGMAWVADGIEEEEEPTKSYEHAEQGTSRSCSQEGIDSAQKRLSTIAESSSSAPEEASSEFASGNDIMSSKPQFSTAVPLFPMLSLCLSPFLLLSLRLLLITRQFVSSHPIRSLSEFPVPPTDDNWQETSKTPFEELRDHFGKISGGKFVNLEEKLANAKEYVHRMEFGDRTFTHDNEADKRRPFSISPSQPNVSAVMAPVLFEGDIILNERQIDAILRHLKKLQSKNRRKPSPHRTMCQHCSSSKRSINADPDTFWHQMPIKFHLHDSLDLTAIQQIANAIAFWENNTCVTFEHLDREPSAAEEKEEDFVDFFKGHGCYSMIGRSGGRQGVSIGSGCERLGIVEHEIGHVLGLWHEQSRPDAWKYIKVEKEFVLPSYLSDFQLRDDDEIMTLGLPYDYGSVMHYGPTAFSTDGTSQTLIAKDMLFQSTIGQRDQFAFYDVMAINKAYCADKCGGIAQLQQSDRSLSVTDPQNRNASPQAMLCLNDGYPNPSRCSECICPNGYGGKQCEKAQQAQNANCGGDLTVGTDKWAQLESPGYSEDGYEVGQQCNWVVRSPQGTRILVEFVDDFSMFCGNICLDYVELKLTMDQRLTGARFCCNERFAGQMVSEHNQMAILFRAQLSQDIGFRMRLRATQLPASNHRMNNNTDDRTTEKQKKGITTVGRKTFLPGNDIWGEWGPWSECSRPCGGCGIRSRTRSCLSEQCIGDKSLESSACNFVACPIRPDCRKALFMNRFCPQLETDSATSQMCTENLRLMTQCNQPSCCPPFYALNGKCVQTENEN</sequence>
<dbReference type="Proteomes" id="UP001620626">
    <property type="component" value="Unassembled WGS sequence"/>
</dbReference>
<feature type="region of interest" description="Disordered" evidence="12">
    <location>
        <begin position="788"/>
        <end position="808"/>
    </location>
</feature>
<dbReference type="InterPro" id="IPR034035">
    <property type="entry name" value="Astacin-like_dom"/>
</dbReference>
<dbReference type="Gene3D" id="2.60.120.290">
    <property type="entry name" value="Spermadhesin, CUB domain"/>
    <property type="match status" value="1"/>
</dbReference>
<dbReference type="CDD" id="cd04280">
    <property type="entry name" value="ZnMc_astacin_like"/>
    <property type="match status" value="1"/>
</dbReference>
<evidence type="ECO:0000256" key="9">
    <source>
        <dbReference type="PROSITE-ProRule" id="PRU00059"/>
    </source>
</evidence>
<dbReference type="Gene3D" id="2.20.100.10">
    <property type="entry name" value="Thrombospondin type-1 (TSP1) repeat"/>
    <property type="match status" value="1"/>
</dbReference>
<feature type="compositionally biased region" description="Basic residues" evidence="12">
    <location>
        <begin position="374"/>
        <end position="383"/>
    </location>
</feature>
<name>A0ABD2KZS2_9BILA</name>
<dbReference type="GO" id="GO:0004222">
    <property type="term" value="F:metalloendopeptidase activity"/>
    <property type="evidence" value="ECO:0007669"/>
    <property type="project" value="UniProtKB-UniRule"/>
</dbReference>
<dbReference type="EMBL" id="JBICBT010000590">
    <property type="protein sequence ID" value="KAL3108411.1"/>
    <property type="molecule type" value="Genomic_DNA"/>
</dbReference>
<feature type="signal peptide" evidence="11">
    <location>
        <begin position="1"/>
        <end position="20"/>
    </location>
</feature>
<keyword evidence="7" id="KW-1015">Disulfide bond</keyword>
<feature type="binding site" evidence="10">
    <location>
        <position position="499"/>
    </location>
    <ligand>
        <name>Zn(2+)</name>
        <dbReference type="ChEBI" id="CHEBI:29105"/>
        <note>catalytic</note>
    </ligand>
</feature>
<dbReference type="SUPFAM" id="SSF82895">
    <property type="entry name" value="TSP-1 type 1 repeat"/>
    <property type="match status" value="1"/>
</dbReference>
<dbReference type="GO" id="GO:0018996">
    <property type="term" value="P:molting cycle, collagen and cuticulin-based cuticle"/>
    <property type="evidence" value="ECO:0007669"/>
    <property type="project" value="UniProtKB-ARBA"/>
</dbReference>
<reference evidence="16 17" key="1">
    <citation type="submission" date="2024-10" db="EMBL/GenBank/DDBJ databases">
        <authorList>
            <person name="Kim D."/>
        </authorList>
    </citation>
    <scope>NUCLEOTIDE SEQUENCE [LARGE SCALE GENOMIC DNA]</scope>
    <source>
        <strain evidence="16">BH-2024</strain>
    </source>
</reference>
<dbReference type="InterPro" id="IPR036383">
    <property type="entry name" value="TSP1_rpt_sf"/>
</dbReference>
<evidence type="ECO:0000313" key="17">
    <source>
        <dbReference type="Proteomes" id="UP001620626"/>
    </source>
</evidence>
<dbReference type="Gene3D" id="3.40.390.10">
    <property type="entry name" value="Collagenase (Catalytic Domain)"/>
    <property type="match status" value="1"/>
</dbReference>
<comment type="caution">
    <text evidence="9">Lacks conserved residue(s) required for the propagation of feature annotation.</text>
</comment>
<feature type="compositionally biased region" description="Polar residues" evidence="12">
    <location>
        <begin position="174"/>
        <end position="184"/>
    </location>
</feature>
<dbReference type="Pfam" id="PF00431">
    <property type="entry name" value="CUB"/>
    <property type="match status" value="1"/>
</dbReference>
<feature type="binding site" evidence="10">
    <location>
        <position position="495"/>
    </location>
    <ligand>
        <name>Zn(2+)</name>
        <dbReference type="ChEBI" id="CHEBI:29105"/>
        <note>catalytic</note>
    </ligand>
</feature>
<dbReference type="InterPro" id="IPR000742">
    <property type="entry name" value="EGF"/>
</dbReference>
<dbReference type="SUPFAM" id="SSF49854">
    <property type="entry name" value="Spermadhesin, CUB domain"/>
    <property type="match status" value="1"/>
</dbReference>
<dbReference type="PANTHER" id="PTHR10127">
    <property type="entry name" value="DISCOIDIN, CUB, EGF, LAMININ , AND ZINC METALLOPROTEASE DOMAIN CONTAINING"/>
    <property type="match status" value="1"/>
</dbReference>
<dbReference type="PROSITE" id="PS01180">
    <property type="entry name" value="CUB"/>
    <property type="match status" value="1"/>
</dbReference>
<feature type="active site" evidence="10">
    <location>
        <position position="496"/>
    </location>
</feature>
<evidence type="ECO:0000313" key="16">
    <source>
        <dbReference type="EMBL" id="KAL3108411.1"/>
    </source>
</evidence>
<keyword evidence="4 10" id="KW-0378">Hydrolase</keyword>
<dbReference type="GO" id="GO:0008270">
    <property type="term" value="F:zinc ion binding"/>
    <property type="evidence" value="ECO:0007669"/>
    <property type="project" value="UniProtKB-UniRule"/>
</dbReference>
<dbReference type="PRINTS" id="PR00480">
    <property type="entry name" value="ASTACIN"/>
</dbReference>
<keyword evidence="1" id="KW-0245">EGF-like domain</keyword>
<evidence type="ECO:0000256" key="6">
    <source>
        <dbReference type="ARBA" id="ARBA00023049"/>
    </source>
</evidence>
<evidence type="ECO:0000256" key="2">
    <source>
        <dbReference type="ARBA" id="ARBA00022670"/>
    </source>
</evidence>
<dbReference type="InterPro" id="IPR035914">
    <property type="entry name" value="Sperma_CUB_dom_sf"/>
</dbReference>